<dbReference type="PROSITE" id="PS51416">
    <property type="entry name" value="MIB_HERC2"/>
    <property type="match status" value="1"/>
</dbReference>
<dbReference type="Gene3D" id="1.25.10.10">
    <property type="entry name" value="Leucine-rich Repeat Variant"/>
    <property type="match status" value="1"/>
</dbReference>
<protein>
    <recommendedName>
        <fullName evidence="8">E3 ubiquitin-protein ligase</fullName>
        <ecNumber evidence="8">2.3.2.26</ecNumber>
    </recommendedName>
</protein>
<evidence type="ECO:0000256" key="7">
    <source>
        <dbReference type="PROSITE-ProRule" id="PRU00104"/>
    </source>
</evidence>
<dbReference type="InterPro" id="IPR008979">
    <property type="entry name" value="Galactose-bd-like_sf"/>
</dbReference>
<dbReference type="Gene3D" id="1.10.720.80">
    <property type="match status" value="1"/>
</dbReference>
<accession>A0ABP0GKU9</accession>
<dbReference type="Pfam" id="PF18410">
    <property type="entry name" value="BTHB"/>
    <property type="match status" value="1"/>
</dbReference>
<dbReference type="Proteomes" id="UP001642483">
    <property type="component" value="Unassembled WGS sequence"/>
</dbReference>
<dbReference type="SUPFAM" id="SSF56204">
    <property type="entry name" value="Hect, E3 ligase catalytic domain"/>
    <property type="match status" value="1"/>
</dbReference>
<dbReference type="InterPro" id="IPR000569">
    <property type="entry name" value="HECT_dom"/>
</dbReference>
<dbReference type="InterPro" id="IPR012919">
    <property type="entry name" value="SUN_dom"/>
</dbReference>
<feature type="region of interest" description="Disordered" evidence="9">
    <location>
        <begin position="645"/>
        <end position="676"/>
    </location>
</feature>
<evidence type="ECO:0000313" key="13">
    <source>
        <dbReference type="Proteomes" id="UP001642483"/>
    </source>
</evidence>
<dbReference type="SUPFAM" id="SSF159034">
    <property type="entry name" value="Mib/herc2 domain-like"/>
    <property type="match status" value="1"/>
</dbReference>
<organism evidence="12 13">
    <name type="scientific">Clavelina lepadiformis</name>
    <name type="common">Light-bulb sea squirt</name>
    <name type="synonym">Ascidia lepadiformis</name>
    <dbReference type="NCBI Taxonomy" id="159417"/>
    <lineage>
        <taxon>Eukaryota</taxon>
        <taxon>Metazoa</taxon>
        <taxon>Chordata</taxon>
        <taxon>Tunicata</taxon>
        <taxon>Ascidiacea</taxon>
        <taxon>Aplousobranchia</taxon>
        <taxon>Clavelinidae</taxon>
        <taxon>Clavelina</taxon>
    </lineage>
</organism>
<dbReference type="CDD" id="cd00078">
    <property type="entry name" value="HECTc"/>
    <property type="match status" value="1"/>
</dbReference>
<evidence type="ECO:0000256" key="1">
    <source>
        <dbReference type="ARBA" id="ARBA00000885"/>
    </source>
</evidence>
<dbReference type="Pfam" id="PF12796">
    <property type="entry name" value="Ank_2"/>
    <property type="match status" value="1"/>
</dbReference>
<dbReference type="PROSITE" id="PS50088">
    <property type="entry name" value="ANK_REPEAT"/>
    <property type="match status" value="2"/>
</dbReference>
<keyword evidence="6" id="KW-0040">ANK repeat</keyword>
<dbReference type="SMART" id="SM00119">
    <property type="entry name" value="HECTc"/>
    <property type="match status" value="1"/>
</dbReference>
<dbReference type="PROSITE" id="PS50237">
    <property type="entry name" value="HECT"/>
    <property type="match status" value="1"/>
</dbReference>
<keyword evidence="13" id="KW-1185">Reference proteome</keyword>
<evidence type="ECO:0000256" key="4">
    <source>
        <dbReference type="ARBA" id="ARBA00022679"/>
    </source>
</evidence>
<dbReference type="SMART" id="SM00248">
    <property type="entry name" value="ANK"/>
    <property type="match status" value="3"/>
</dbReference>
<evidence type="ECO:0000256" key="6">
    <source>
        <dbReference type="PROSITE-ProRule" id="PRU00023"/>
    </source>
</evidence>
<sequence length="2759" mass="306317">MADVDPDTLLEWLQMGVGEERDMQLIALEQLCMLLLMSDNVDRCFEMCPPRSFLPALCKIFLDETAPENVLEVTARAVTYYLDVSAECTRRIVSVDGAIKAICNRLVLVNPEDRTSRDLSEQCVKVLEFICTREPGAVFEAGGLTSILMFICKCDEVIHKDTLHSSMAVVTRLCGKIELNGDVMPDCVKSLSSLLHSDDPYVSDGALRCFASLADRFTRKGIDPAPLNAHGLTSELIKRLANCGGLVVPISAKKSVSGTPGGSQSATPDAKNNFGISTIINLLSTLCRGSTSVTHELLRSDLPQSIEEAMKGDERCCLDTLRLCDLLLILLYDGREALPKHTISLFGGLHNFTRRLDLFEGERSHRQLIDCIRSKDTDALIDAVESGAYDVNFMDDVGQTLLNWASAFGTQEMVEFLCDRAADVNKGQRSSSLHYAACFGRPAVVKVLLLHGADCSLQDEEGKTALEKAKERSDEGHRDVVKLLENPAAWISSDEAKEKKKAKLEEKKKDEESNKTKDDHKPNVKGDPEMVPLYLKKLLSIFLKTFQHAVSPAVSSKAIALLLQTVRFATSAQIQETVQDEADLVENFADVISAALDHEDEGRMASLEIVQSLLSKSKDIFLETLTRDWIMKKIHNIASNLNDVNEREVDNKQQTKEQKTDQRKDNKEKKDKSEDIVEIKEPSAMIARGSTASVDIPDAPYIKSGILYTWCDTWTLARGRDCLYLWSAATAVELSHGSNGWFRYILDGKLSTMYSSGSPEGGSDCAETRAEFLDKLQRSHSETPKDSAKLPILSKPGAARILIGNWTLSCSREDELSICNTDGQQATILKKDMVGFMFESNRGTRHTFAPQSVLRVDFVSETVPRKAPTAVRTKENELREKLHHLARELYDNYFKNVSDVPRNIVTQLRKISDLLDCSCVTAGEGDAIQAADSFKQGVLALQDLLMKEKVLSPFDIYSGGLVNSLLNALTVEQEDACLCLSKRKQIFQETFFNSKNCSIQLLVKKLVSVLESIERLPLYLYDNPGSLTGGLHLLSKKLRFVMMKRGGGKTGLIDYSGRNLKMETMATVQDLERYLLKMASKQWYDYEFSHHNYVNKARARSIKFQHLNDFDENGIIYWIGTNGRTSYEWINPAQFGLIYITTSDGRSLPYGKLEDLLSRASTPLNCHTSDNSKAWISMDFGIWIIPTAYTIRHSRGYSKSALRNWLFQGSKDGQNWVTLYSHTDDHSLNEPGSTATWPILQQESETKGWRHFRLQQNGKNASKQMSYVSMSGFELYGTVTGVCEDKPGSNHRKQRKLLKSQTSKLMVAGARVVRGPDWKWRNQDGQGVGTVNAAVVNGWVDVTWDNGTSNLYRVGAEGKYDIKIASSGEDNGKGNNNLPNPNRQGILSSLIRNNRLHRSGRPQRYEQFLTARRSAEAKPGSNRSYRYGLLNLYPNNNSRNDSNRNNQNRLRSSDSSNTTSNSQKSQRSVLSMVRGFRTTKDGKKSSSKTSVKSSNKSENKNDKSLSFSSENPATTTLASTEVVHCGSSSSSSSSNGPGREDDHFLLAQLTDSLDEDDSMNGRTCQPGSYKSKNKDSASVLISRRIRKLMNEDDTLTLPNAVPSSDSSGPETPLRRTTSNASNDSEKSSETSAQFKNVWKSVVSSVASSSSESVGAEFLTGLDFLQTFDQGKKQNLEAKEVAKVDPPLPNTPNQKCLSLESVHDEGKKFRPSSGQASHRIGTAGNAPVNNLLPSSGEPVSASVSVPDLSSPQEASQLMDSFVRCITRAPAVLNVNNMSTSEEEALNMEKTETTASNPLTTAQSVPNLASPSTMTTSASTAPTTVTSKSFIQAVTQALSTGSSNETDSAEFLRSLVADLPNFDPAAALLAELEDCNEDDENENEDDDEFDDIMMQDYENDVENNLASTVALLGVDPSVLNTKKNSTSSGSRTWDDDHTIKHYLKDLIPAFDPRPGRMNLQQTVDLEIPPPGTPESQLLSEKRRLNAAGLICLKLSIKAPQAENKESLEMPLTSDWTMFKAVQKLHFATGGSTKLDKLKKIWEPVYTIIYDNDGPEQSLPDSSDPWSVTFVREHLGTEKLPKAKLMEYLQKNANVDFLQMWHLQGAPKSVRRTSNCGHLTDAYVAFIENPMHKKYDENNPSFILGISDQKSDSSSAPETSVGDILQLLKVLWSMHKEGESGCDDSKNYLASDDFISKKVTTKLHQQIEDFLCLACQALPEWCEFVISRYPFLFSFEVKHKYFLCAAFGTSRSVVWLQNHTESQFERSHGSRHSALAAVAAASASRRDDASIQDLVQLGRLRHDRVKVAREEDKFLEWAINTLTVHAHKKSVLEVEFIGEEGTGLGPTLEFYALVAAELQRKSLGIWLVDDNLIEQEERAVDIGEGVKAPGYYVQRACGLFPAPLPQEGDIERVGTIFKFLGSLLAKCFQDGRLVDLPLSDTFLKLLCQEPNLVPQSKRTLTKALSPKEKLEQSLDSLSDEKFYIPPPPTSPPAYFCNALTLSDLEHIDPARYKVLSKLQDLCDEKDRIEADETLTSNEKLEEISELTLNYDDVKCSVSDLGLTFQFAPSSSIYGYSSYALVEGGDDVDVTIDNARQYIDLTLDFCFHSGIRKQMEAFKEGFSRVFPMKNLLPFNPQELKSMLCGDQHPRWTRDDILAYTEPKLGFSKDSPGFLRFVNVLCQLTGDERKSVLQFTTGCSSLPPGGLANLTPRLTVVRKVGSGDGSYPSVNTCVHYLKLPDYSSEEILKDRLLAATSEKGFHLN</sequence>
<dbReference type="InterPro" id="IPR045322">
    <property type="entry name" value="HECTD1/TRIP12-like"/>
</dbReference>
<dbReference type="InterPro" id="IPR041200">
    <property type="entry name" value="FKBP3_BTHB"/>
</dbReference>
<dbReference type="Pfam" id="PF00632">
    <property type="entry name" value="HECT"/>
    <property type="match status" value="1"/>
</dbReference>
<dbReference type="InterPro" id="IPR010606">
    <property type="entry name" value="Mib_Herc2"/>
</dbReference>
<dbReference type="SUPFAM" id="SSF48403">
    <property type="entry name" value="Ankyrin repeat"/>
    <property type="match status" value="1"/>
</dbReference>
<evidence type="ECO:0000259" key="10">
    <source>
        <dbReference type="PROSITE" id="PS50237"/>
    </source>
</evidence>
<feature type="repeat" description="ANK" evidence="6">
    <location>
        <begin position="397"/>
        <end position="429"/>
    </location>
</feature>
<dbReference type="InterPro" id="IPR002110">
    <property type="entry name" value="Ankyrin_rpt"/>
</dbReference>
<evidence type="ECO:0000256" key="3">
    <source>
        <dbReference type="ARBA" id="ARBA00022553"/>
    </source>
</evidence>
<evidence type="ECO:0000259" key="11">
    <source>
        <dbReference type="PROSITE" id="PS51416"/>
    </source>
</evidence>
<feature type="compositionally biased region" description="Polar residues" evidence="9">
    <location>
        <begin position="1740"/>
        <end position="1750"/>
    </location>
</feature>
<comment type="pathway">
    <text evidence="8">Protein modification; protein ubiquitination.</text>
</comment>
<gene>
    <name evidence="12" type="ORF">CVLEPA_LOCUS25653</name>
</gene>
<dbReference type="Gene3D" id="3.30.2410.10">
    <property type="entry name" value="Hect, E3 ligase catalytic domain"/>
    <property type="match status" value="1"/>
</dbReference>
<dbReference type="SUPFAM" id="SSF48371">
    <property type="entry name" value="ARM repeat"/>
    <property type="match status" value="1"/>
</dbReference>
<feature type="region of interest" description="Disordered" evidence="9">
    <location>
        <begin position="1705"/>
        <end position="1750"/>
    </location>
</feature>
<name>A0ABP0GKU9_CLALP</name>
<reference evidence="12 13" key="1">
    <citation type="submission" date="2024-02" db="EMBL/GenBank/DDBJ databases">
        <authorList>
            <person name="Daric V."/>
            <person name="Darras S."/>
        </authorList>
    </citation>
    <scope>NUCLEOTIDE SEQUENCE [LARGE SCALE GENOMIC DNA]</scope>
</reference>
<dbReference type="PANTHER" id="PTHR45670">
    <property type="entry name" value="E3 UBIQUITIN-PROTEIN LIGASE TRIP12"/>
    <property type="match status" value="1"/>
</dbReference>
<comment type="catalytic activity">
    <reaction evidence="1 8">
        <text>S-ubiquitinyl-[E2 ubiquitin-conjugating enzyme]-L-cysteine + [acceptor protein]-L-lysine = [E2 ubiquitin-conjugating enzyme]-L-cysteine + N(6)-ubiquitinyl-[acceptor protein]-L-lysine.</text>
        <dbReference type="EC" id="2.3.2.26"/>
    </reaction>
</comment>
<feature type="compositionally biased region" description="Low complexity" evidence="9">
    <location>
        <begin position="1429"/>
        <end position="1468"/>
    </location>
</feature>
<dbReference type="InterPro" id="IPR011989">
    <property type="entry name" value="ARM-like"/>
</dbReference>
<feature type="repeat" description="ANK" evidence="6">
    <location>
        <begin position="428"/>
        <end position="460"/>
    </location>
</feature>
<dbReference type="InterPro" id="IPR037252">
    <property type="entry name" value="Mib_Herc2_sf"/>
</dbReference>
<evidence type="ECO:0000313" key="12">
    <source>
        <dbReference type="EMBL" id="CAK8692381.1"/>
    </source>
</evidence>
<comment type="similarity">
    <text evidence="2 8">Belongs to the UPL family. K-HECT subfamily.</text>
</comment>
<dbReference type="Gene3D" id="3.30.2160.10">
    <property type="entry name" value="Hect, E3 ligase catalytic domain"/>
    <property type="match status" value="1"/>
</dbReference>
<feature type="active site" description="Glycyl thioester intermediate" evidence="7">
    <location>
        <position position="2728"/>
    </location>
</feature>
<feature type="compositionally biased region" description="Polar residues" evidence="9">
    <location>
        <begin position="1601"/>
        <end position="1622"/>
    </location>
</feature>
<feature type="region of interest" description="Disordered" evidence="9">
    <location>
        <begin position="495"/>
        <end position="525"/>
    </location>
</feature>
<evidence type="ECO:0000256" key="8">
    <source>
        <dbReference type="RuleBase" id="RU369009"/>
    </source>
</evidence>
<keyword evidence="3" id="KW-0597">Phosphoprotein</keyword>
<feature type="compositionally biased region" description="Polar residues" evidence="9">
    <location>
        <begin position="1560"/>
        <end position="1570"/>
    </location>
</feature>
<evidence type="ECO:0000256" key="9">
    <source>
        <dbReference type="SAM" id="MobiDB-lite"/>
    </source>
</evidence>
<evidence type="ECO:0000256" key="2">
    <source>
        <dbReference type="ARBA" id="ARBA00006331"/>
    </source>
</evidence>
<evidence type="ECO:0000256" key="5">
    <source>
        <dbReference type="ARBA" id="ARBA00022786"/>
    </source>
</evidence>
<feature type="compositionally biased region" description="Low complexity" evidence="9">
    <location>
        <begin position="1807"/>
        <end position="1818"/>
    </location>
</feature>
<dbReference type="Gene3D" id="2.60.120.260">
    <property type="entry name" value="Galactose-binding domain-like"/>
    <property type="match status" value="1"/>
</dbReference>
<dbReference type="Gene3D" id="2.30.30.40">
    <property type="entry name" value="SH3 Domains"/>
    <property type="match status" value="1"/>
</dbReference>
<dbReference type="InterPro" id="IPR035983">
    <property type="entry name" value="Hect_E3_ubiquitin_ligase"/>
</dbReference>
<dbReference type="PROSITE" id="PS50297">
    <property type="entry name" value="ANK_REP_REGION"/>
    <property type="match status" value="1"/>
</dbReference>
<dbReference type="Pfam" id="PF07738">
    <property type="entry name" value="Sad1_UNC"/>
    <property type="match status" value="1"/>
</dbReference>
<dbReference type="Gene3D" id="1.25.40.20">
    <property type="entry name" value="Ankyrin repeat-containing domain"/>
    <property type="match status" value="1"/>
</dbReference>
<dbReference type="PANTHER" id="PTHR45670:SF1">
    <property type="entry name" value="E3 UBIQUITIN-PROTEIN LIGASE HECTD1"/>
    <property type="match status" value="1"/>
</dbReference>
<feature type="region of interest" description="Disordered" evidence="9">
    <location>
        <begin position="1799"/>
        <end position="1818"/>
    </location>
</feature>
<comment type="function">
    <text evidence="8">E3 ubiquitin-protein ligase which accepts ubiquitin from an E2 ubiquitin-conjugating enzyme in the form of a thioester and then directly transfers the ubiquitin to targeted substrates.</text>
</comment>
<feature type="region of interest" description="Disordered" evidence="9">
    <location>
        <begin position="1410"/>
        <end position="1576"/>
    </location>
</feature>
<dbReference type="EC" id="2.3.2.26" evidence="8"/>
<feature type="domain" description="HECT" evidence="10">
    <location>
        <begin position="2325"/>
        <end position="2759"/>
    </location>
</feature>
<keyword evidence="4 8" id="KW-0808">Transferase</keyword>
<dbReference type="EMBL" id="CAWYQH010000130">
    <property type="protein sequence ID" value="CAK8692381.1"/>
    <property type="molecule type" value="Genomic_DNA"/>
</dbReference>
<dbReference type="SUPFAM" id="SSF49785">
    <property type="entry name" value="Galactose-binding domain-like"/>
    <property type="match status" value="1"/>
</dbReference>
<dbReference type="Gene3D" id="3.90.1750.10">
    <property type="entry name" value="Hect, E3 ligase catalytic domains"/>
    <property type="match status" value="1"/>
</dbReference>
<keyword evidence="5 7" id="KW-0833">Ubl conjugation pathway</keyword>
<dbReference type="Pfam" id="PF06701">
    <property type="entry name" value="MIB_HERC2"/>
    <property type="match status" value="1"/>
</dbReference>
<feature type="compositionally biased region" description="Polar residues" evidence="9">
    <location>
        <begin position="1507"/>
        <end position="1519"/>
    </location>
</feature>
<dbReference type="InterPro" id="IPR016024">
    <property type="entry name" value="ARM-type_fold"/>
</dbReference>
<dbReference type="InterPro" id="IPR036770">
    <property type="entry name" value="Ankyrin_rpt-contain_sf"/>
</dbReference>
<feature type="domain" description="MIB/HERC2" evidence="11">
    <location>
        <begin position="1298"/>
        <end position="1368"/>
    </location>
</feature>
<proteinExistence type="inferred from homology"/>
<comment type="caution">
    <text evidence="12">The sequence shown here is derived from an EMBL/GenBank/DDBJ whole genome shotgun (WGS) entry which is preliminary data.</text>
</comment>
<feature type="region of interest" description="Disordered" evidence="9">
    <location>
        <begin position="1591"/>
        <end position="1632"/>
    </location>
</feature>